<evidence type="ECO:0000313" key="3">
    <source>
        <dbReference type="Proteomes" id="UP000076858"/>
    </source>
</evidence>
<dbReference type="Proteomes" id="UP000076858">
    <property type="component" value="Unassembled WGS sequence"/>
</dbReference>
<evidence type="ECO:0000313" key="2">
    <source>
        <dbReference type="EMBL" id="KZS19241.1"/>
    </source>
</evidence>
<organism evidence="2 3">
    <name type="scientific">Daphnia magna</name>
    <dbReference type="NCBI Taxonomy" id="35525"/>
    <lineage>
        <taxon>Eukaryota</taxon>
        <taxon>Metazoa</taxon>
        <taxon>Ecdysozoa</taxon>
        <taxon>Arthropoda</taxon>
        <taxon>Crustacea</taxon>
        <taxon>Branchiopoda</taxon>
        <taxon>Diplostraca</taxon>
        <taxon>Cladocera</taxon>
        <taxon>Anomopoda</taxon>
        <taxon>Daphniidae</taxon>
        <taxon>Daphnia</taxon>
    </lineage>
</organism>
<sequence length="83" mass="9579">MDYECCGGAEMRKHKAEMENTHEGKKLRLVLNLGVVPKNTNTVLKRTKSVPNTTKFKCRKKGLKRVDTKQKRQQLKGGKRFCM</sequence>
<dbReference type="EMBL" id="LRGB01000402">
    <property type="protein sequence ID" value="KZS19241.1"/>
    <property type="molecule type" value="Genomic_DNA"/>
</dbReference>
<feature type="compositionally biased region" description="Basic residues" evidence="1">
    <location>
        <begin position="71"/>
        <end position="83"/>
    </location>
</feature>
<accession>A0A162PXV5</accession>
<feature type="region of interest" description="Disordered" evidence="1">
    <location>
        <begin position="60"/>
        <end position="83"/>
    </location>
</feature>
<keyword evidence="3" id="KW-1185">Reference proteome</keyword>
<name>A0A162PXV5_9CRUS</name>
<evidence type="ECO:0000256" key="1">
    <source>
        <dbReference type="SAM" id="MobiDB-lite"/>
    </source>
</evidence>
<reference evidence="2 3" key="1">
    <citation type="submission" date="2016-03" db="EMBL/GenBank/DDBJ databases">
        <title>EvidentialGene: Evidence-directed Construction of Genes on Genomes.</title>
        <authorList>
            <person name="Gilbert D.G."/>
            <person name="Choi J.-H."/>
            <person name="Mockaitis K."/>
            <person name="Colbourne J."/>
            <person name="Pfrender M."/>
        </authorList>
    </citation>
    <scope>NUCLEOTIDE SEQUENCE [LARGE SCALE GENOMIC DNA]</scope>
    <source>
        <strain evidence="2 3">Xinb3</strain>
        <tissue evidence="2">Complete organism</tissue>
    </source>
</reference>
<gene>
    <name evidence="2" type="ORF">APZ42_014404</name>
</gene>
<proteinExistence type="predicted"/>
<protein>
    <submittedName>
        <fullName evidence="2">Uncharacterized protein</fullName>
    </submittedName>
</protein>
<comment type="caution">
    <text evidence="2">The sequence shown here is derived from an EMBL/GenBank/DDBJ whole genome shotgun (WGS) entry which is preliminary data.</text>
</comment>
<dbReference type="AlphaFoldDB" id="A0A162PXV5"/>